<dbReference type="InterPro" id="IPR029068">
    <property type="entry name" value="Glyas_Bleomycin-R_OHBP_Dase"/>
</dbReference>
<dbReference type="Proteomes" id="UP000239687">
    <property type="component" value="Unassembled WGS sequence"/>
</dbReference>
<dbReference type="InterPro" id="IPR037523">
    <property type="entry name" value="VOC_core"/>
</dbReference>
<proteinExistence type="predicted"/>
<dbReference type="SUPFAM" id="SSF54593">
    <property type="entry name" value="Glyoxalase/Bleomycin resistance protein/Dihydroxybiphenyl dioxygenase"/>
    <property type="match status" value="1"/>
</dbReference>
<evidence type="ECO:0000313" key="3">
    <source>
        <dbReference type="Proteomes" id="UP000239687"/>
    </source>
</evidence>
<reference evidence="2 3" key="1">
    <citation type="submission" date="2018-02" db="EMBL/GenBank/DDBJ databases">
        <title>Draft genome sequencing of Pseudomonas frederiksbergensis 11-D3.</title>
        <authorList>
            <person name="Zheng B.-X."/>
        </authorList>
    </citation>
    <scope>NUCLEOTIDE SEQUENCE [LARGE SCALE GENOMIC DNA]</scope>
    <source>
        <strain evidence="2 3">11-D3</strain>
    </source>
</reference>
<dbReference type="EMBL" id="PUIN01000014">
    <property type="protein sequence ID" value="PQP00416.1"/>
    <property type="molecule type" value="Genomic_DNA"/>
</dbReference>
<dbReference type="PROSITE" id="PS51819">
    <property type="entry name" value="VOC"/>
    <property type="match status" value="1"/>
</dbReference>
<comment type="caution">
    <text evidence="2">The sequence shown here is derived from an EMBL/GenBank/DDBJ whole genome shotgun (WGS) entry which is preliminary data.</text>
</comment>
<organism evidence="2 3">
    <name type="scientific">Pseudomonas frederiksbergensis</name>
    <dbReference type="NCBI Taxonomy" id="104087"/>
    <lineage>
        <taxon>Bacteria</taxon>
        <taxon>Pseudomonadati</taxon>
        <taxon>Pseudomonadota</taxon>
        <taxon>Gammaproteobacteria</taxon>
        <taxon>Pseudomonadales</taxon>
        <taxon>Pseudomonadaceae</taxon>
        <taxon>Pseudomonas</taxon>
    </lineage>
</organism>
<gene>
    <name evidence="2" type="ORF">C5612_23315</name>
</gene>
<dbReference type="RefSeq" id="WP_105346020.1">
    <property type="nucleotide sequence ID" value="NZ_PUIN01000014.1"/>
</dbReference>
<feature type="domain" description="VOC" evidence="1">
    <location>
        <begin position="4"/>
        <end position="117"/>
    </location>
</feature>
<dbReference type="AlphaFoldDB" id="A0A2S8HD66"/>
<evidence type="ECO:0000313" key="2">
    <source>
        <dbReference type="EMBL" id="PQP00416.1"/>
    </source>
</evidence>
<dbReference type="Gene3D" id="3.10.180.10">
    <property type="entry name" value="2,3-Dihydroxybiphenyl 1,2-Dioxygenase, domain 1"/>
    <property type="match status" value="1"/>
</dbReference>
<sequence>MSWHFDHLAFNTPDGQPLQEAFGSLLGLAPGRRPPFPFPGRWLYQDAQALVHVIEQPTFDETALSHIAFRTDEEAATVLQRVRSSGLPYQVAQVPEDGIWQIFVQMPGGLLIELDAKAGSPEGV</sequence>
<accession>A0A2S8HD66</accession>
<evidence type="ECO:0000259" key="1">
    <source>
        <dbReference type="PROSITE" id="PS51819"/>
    </source>
</evidence>
<name>A0A2S8HD66_9PSED</name>
<protein>
    <recommendedName>
        <fullName evidence="1">VOC domain-containing protein</fullName>
    </recommendedName>
</protein>